<reference evidence="1 2" key="1">
    <citation type="journal article" date="2004" name="Proc. Natl. Acad. Sci. U.S.A.">
        <title>The complete genomic sequence of Nocardia farcinica IFM 10152.</title>
        <authorList>
            <person name="Ishikawa J."/>
            <person name="Yamashita A."/>
            <person name="Mikami Y."/>
            <person name="Hoshino Y."/>
            <person name="Kurita H."/>
            <person name="Hotta K."/>
            <person name="Shiba T."/>
            <person name="Hattori M."/>
        </authorList>
    </citation>
    <scope>NUCLEOTIDE SEQUENCE [LARGE SCALE GENOMIC DNA]</scope>
    <source>
        <strain evidence="1 2">IFM 10152</strain>
    </source>
</reference>
<dbReference type="Proteomes" id="UP000006820">
    <property type="component" value="Chromosome"/>
</dbReference>
<proteinExistence type="predicted"/>
<organism evidence="1 2">
    <name type="scientific">Nocardia farcinica (strain IFM 10152)</name>
    <dbReference type="NCBI Taxonomy" id="247156"/>
    <lineage>
        <taxon>Bacteria</taxon>
        <taxon>Bacillati</taxon>
        <taxon>Actinomycetota</taxon>
        <taxon>Actinomycetes</taxon>
        <taxon>Mycobacteriales</taxon>
        <taxon>Nocardiaceae</taxon>
        <taxon>Nocardia</taxon>
    </lineage>
</organism>
<gene>
    <name evidence="1" type="ordered locus">NFA_38990</name>
</gene>
<dbReference type="eggNOG" id="ENOG5031JW5">
    <property type="taxonomic scope" value="Bacteria"/>
</dbReference>
<dbReference type="STRING" id="247156.NFA_38990"/>
<dbReference type="GeneID" id="61134583"/>
<dbReference type="AlphaFoldDB" id="Q5YSU4"/>
<dbReference type="EMBL" id="AP006618">
    <property type="protein sequence ID" value="BAD58747.1"/>
    <property type="molecule type" value="Genomic_DNA"/>
</dbReference>
<dbReference type="HOGENOM" id="CLU_172521_0_0_11"/>
<protein>
    <submittedName>
        <fullName evidence="1">Uncharacterized protein</fullName>
    </submittedName>
</protein>
<name>Q5YSU4_NOCFA</name>
<evidence type="ECO:0000313" key="1">
    <source>
        <dbReference type="EMBL" id="BAD58747.1"/>
    </source>
</evidence>
<dbReference type="RefSeq" id="WP_011210432.1">
    <property type="nucleotide sequence ID" value="NC_006361.1"/>
</dbReference>
<keyword evidence="2" id="KW-1185">Reference proteome</keyword>
<dbReference type="OrthoDB" id="4377352at2"/>
<dbReference type="KEGG" id="nfa:NFA_38990"/>
<sequence>MGTARYETGHVEGWEPAVTNDLWGHRERPKLVWVRLDAIMVRNPGLPIRNNTAGVDMSGEVPGLLHGWIPTAKGDWMGLVNFDVRYADGRPLRLRQQLVPSYALRERVEPESK</sequence>
<evidence type="ECO:0000313" key="2">
    <source>
        <dbReference type="Proteomes" id="UP000006820"/>
    </source>
</evidence>
<accession>Q5YSU4</accession>